<dbReference type="SMART" id="SM00342">
    <property type="entry name" value="HTH_ARAC"/>
    <property type="match status" value="1"/>
</dbReference>
<dbReference type="RefSeq" id="WP_046968395.1">
    <property type="nucleotide sequence ID" value="NZ_CP017480.1"/>
</dbReference>
<dbReference type="InterPro" id="IPR029062">
    <property type="entry name" value="Class_I_gatase-like"/>
</dbReference>
<organism evidence="4 5">
    <name type="scientific">Luteibacter rhizovicinus DSM 16549</name>
    <dbReference type="NCBI Taxonomy" id="1440763"/>
    <lineage>
        <taxon>Bacteria</taxon>
        <taxon>Pseudomonadati</taxon>
        <taxon>Pseudomonadota</taxon>
        <taxon>Gammaproteobacteria</taxon>
        <taxon>Lysobacterales</taxon>
        <taxon>Rhodanobacteraceae</taxon>
        <taxon>Luteibacter</taxon>
    </lineage>
</organism>
<evidence type="ECO:0000256" key="2">
    <source>
        <dbReference type="ARBA" id="ARBA00023163"/>
    </source>
</evidence>
<dbReference type="CDD" id="cd03137">
    <property type="entry name" value="GATase1_AraC_1"/>
    <property type="match status" value="1"/>
</dbReference>
<dbReference type="InterPro" id="IPR052158">
    <property type="entry name" value="INH-QAR"/>
</dbReference>
<evidence type="ECO:0000313" key="5">
    <source>
        <dbReference type="Proteomes" id="UP000182987"/>
    </source>
</evidence>
<dbReference type="Gene3D" id="1.10.10.60">
    <property type="entry name" value="Homeodomain-like"/>
    <property type="match status" value="1"/>
</dbReference>
<sequence length="330" mass="36122">MLRSMQSPPPLTIVIVAPPGVQMLDVSGPADVFAEANRQARREVYRVLTVGTAPLAVTASSGMRFLPDRSTLDTLDRIDTLLVAGSPDLSRAATDYSLIDWLRRHAAVSRRYGSICSGALLFAQTGLLDGRRVTTHWKVASLLAERHPTLAVEADAFVVRDGPVCTAAGVTAGMDLAIALVEEDLDRDIAMAVAAELVVFYRRPGGQLQFSRHGEAAPAGRGALQELQRYVAMHPAEEHSVTAMAQRVGMSPRHFARIFRHEVGMTPAEFVETMRVEAARRLLEEGHETPKRVATRCGYADPNGLRRAFMRRVGVTPAEYRKRHAHARTA</sequence>
<dbReference type="InterPro" id="IPR009057">
    <property type="entry name" value="Homeodomain-like_sf"/>
</dbReference>
<dbReference type="EMBL" id="CP017480">
    <property type="protein sequence ID" value="APG03845.1"/>
    <property type="molecule type" value="Genomic_DNA"/>
</dbReference>
<dbReference type="InterPro" id="IPR018060">
    <property type="entry name" value="HTH_AraC"/>
</dbReference>
<evidence type="ECO:0000313" key="4">
    <source>
        <dbReference type="EMBL" id="APG03845.1"/>
    </source>
</evidence>
<dbReference type="PROSITE" id="PS01124">
    <property type="entry name" value="HTH_ARAC_FAMILY_2"/>
    <property type="match status" value="1"/>
</dbReference>
<name>A0A1L3ERZ9_9GAMM</name>
<dbReference type="Proteomes" id="UP000182987">
    <property type="component" value="Chromosome"/>
</dbReference>
<dbReference type="AlphaFoldDB" id="A0A1L3ERZ9"/>
<dbReference type="Gene3D" id="3.40.50.880">
    <property type="match status" value="1"/>
</dbReference>
<dbReference type="Pfam" id="PF01965">
    <property type="entry name" value="DJ-1_PfpI"/>
    <property type="match status" value="1"/>
</dbReference>
<dbReference type="PANTHER" id="PTHR43130:SF3">
    <property type="entry name" value="HTH-TYPE TRANSCRIPTIONAL REGULATOR RV1931C"/>
    <property type="match status" value="1"/>
</dbReference>
<dbReference type="InterPro" id="IPR002818">
    <property type="entry name" value="DJ-1/PfpI"/>
</dbReference>
<dbReference type="Pfam" id="PF12833">
    <property type="entry name" value="HTH_18"/>
    <property type="match status" value="1"/>
</dbReference>
<evidence type="ECO:0000259" key="3">
    <source>
        <dbReference type="PROSITE" id="PS01124"/>
    </source>
</evidence>
<dbReference type="STRING" id="1440763.BJI69_07945"/>
<dbReference type="KEGG" id="lrz:BJI69_07945"/>
<evidence type="ECO:0000256" key="1">
    <source>
        <dbReference type="ARBA" id="ARBA00023015"/>
    </source>
</evidence>
<gene>
    <name evidence="4" type="ORF">BJI69_07945</name>
</gene>
<keyword evidence="5" id="KW-1185">Reference proteome</keyword>
<keyword evidence="1" id="KW-0805">Transcription regulation</keyword>
<feature type="domain" description="HTH araC/xylS-type" evidence="3">
    <location>
        <begin position="225"/>
        <end position="323"/>
    </location>
</feature>
<reference evidence="5" key="1">
    <citation type="submission" date="2016-09" db="EMBL/GenBank/DDBJ databases">
        <authorList>
            <person name="Lysoe E."/>
        </authorList>
    </citation>
    <scope>NUCLEOTIDE SEQUENCE [LARGE SCALE GENOMIC DNA]</scope>
    <source>
        <strain evidence="5">LJ96T</strain>
    </source>
</reference>
<accession>A0A1L3ERZ9</accession>
<dbReference type="SUPFAM" id="SSF46689">
    <property type="entry name" value="Homeodomain-like"/>
    <property type="match status" value="2"/>
</dbReference>
<proteinExistence type="predicted"/>
<dbReference type="GO" id="GO:0003700">
    <property type="term" value="F:DNA-binding transcription factor activity"/>
    <property type="evidence" value="ECO:0007669"/>
    <property type="project" value="InterPro"/>
</dbReference>
<dbReference type="GO" id="GO:0043565">
    <property type="term" value="F:sequence-specific DNA binding"/>
    <property type="evidence" value="ECO:0007669"/>
    <property type="project" value="InterPro"/>
</dbReference>
<dbReference type="PANTHER" id="PTHR43130">
    <property type="entry name" value="ARAC-FAMILY TRANSCRIPTIONAL REGULATOR"/>
    <property type="match status" value="1"/>
</dbReference>
<keyword evidence="2" id="KW-0804">Transcription</keyword>
<protein>
    <submittedName>
        <fullName evidence="4">AraC family transcriptional regulator</fullName>
    </submittedName>
</protein>
<dbReference type="SUPFAM" id="SSF52317">
    <property type="entry name" value="Class I glutamine amidotransferase-like"/>
    <property type="match status" value="1"/>
</dbReference>